<dbReference type="EMBL" id="JAURUR010000012">
    <property type="protein sequence ID" value="MDP9765485.1"/>
    <property type="molecule type" value="Genomic_DNA"/>
</dbReference>
<reference evidence="1 2" key="1">
    <citation type="submission" date="2023-07" db="EMBL/GenBank/DDBJ databases">
        <title>Genomic Encyclopedia of Type Strains, Phase IV (KMG-IV): sequencing the most valuable type-strain genomes for metagenomic binning, comparative biology and taxonomic classification.</title>
        <authorList>
            <person name="Goeker M."/>
        </authorList>
    </citation>
    <scope>NUCLEOTIDE SEQUENCE [LARGE SCALE GENOMIC DNA]</scope>
    <source>
        <strain evidence="1 2">NIO-1023</strain>
    </source>
</reference>
<accession>A0ABT9MFV8</accession>
<evidence type="ECO:0000313" key="1">
    <source>
        <dbReference type="EMBL" id="MDP9765485.1"/>
    </source>
</evidence>
<evidence type="ECO:0000313" key="2">
    <source>
        <dbReference type="Proteomes" id="UP001232163"/>
    </source>
</evidence>
<organism evidence="1 2">
    <name type="scientific">Deinococcus enclensis</name>
    <dbReference type="NCBI Taxonomy" id="1049582"/>
    <lineage>
        <taxon>Bacteria</taxon>
        <taxon>Thermotogati</taxon>
        <taxon>Deinococcota</taxon>
        <taxon>Deinococci</taxon>
        <taxon>Deinococcales</taxon>
        <taxon>Deinococcaceae</taxon>
        <taxon>Deinococcus</taxon>
    </lineage>
</organism>
<sequence>MKHSAVIWQTSSDITNILQRKGLGYPDESPEVQMYLTQSDLVHDEDSYFPADFYTLAETLTPPFYGLAYLERIRDEDCLPTSLLVPLFNLRALEVLRQQASGTFAEYPVFVMQPAASGIRLASVRAMMADPEVKVAADGYALIKPLIHLDRTTSQASLRKDMIMLESEHEIPFLFRSGDALYVRDEVRRACEAAGLQGIEFKAALGLSELTTPENTIRTANS</sequence>
<dbReference type="RefSeq" id="WP_307467581.1">
    <property type="nucleotide sequence ID" value="NZ_JAURUR010000012.1"/>
</dbReference>
<gene>
    <name evidence="1" type="ORF">QO006_002936</name>
</gene>
<keyword evidence="2" id="KW-1185">Reference proteome</keyword>
<name>A0ABT9MFV8_9DEIO</name>
<protein>
    <submittedName>
        <fullName evidence="1">Uncharacterized protein</fullName>
    </submittedName>
</protein>
<proteinExistence type="predicted"/>
<dbReference type="Proteomes" id="UP001232163">
    <property type="component" value="Unassembled WGS sequence"/>
</dbReference>
<comment type="caution">
    <text evidence="1">The sequence shown here is derived from an EMBL/GenBank/DDBJ whole genome shotgun (WGS) entry which is preliminary data.</text>
</comment>